<keyword evidence="3" id="KW-0479">Metal-binding</keyword>
<dbReference type="PANTHER" id="PTHR33146">
    <property type="entry name" value="ENDONUCLEASE 4"/>
    <property type="match status" value="1"/>
</dbReference>
<sequence length="386" mass="41785">MRSQILALVTCSLVNAWGNDGHSTVGNVAQHYLNDHSKNVIAYLFPEYNGTLGTYDVNISTATLDIPNWADLIKANKSYAWAYNLHFVDTFDAPPSNCSYVDERDCPNNRCVTGAIANYTRLASCDAYTGLPKSDLQKDAIKFLAHFSGDITQPLHVCNRSLGGNLISPVTFDGAQSKGKWTYNLHSLWDYYIPEKRINNDFGGDLKKFQEYLVGKIDDDSFDEKVSTFLSDKGIYDLTKVGNSAMAVDWAVDTNFYDCSKVWGPVDADVKQDFGGAYYESVIGTVEKQIAKGGYRLADLLNKALAHCKVPTQPPVQTQPAAKTTAPCTTATGSNGNKPAPTTVGGYNAGKAYPTSTPAYGNKPIAASAMTSSVSIMALVALLAAI</sequence>
<protein>
    <recommendedName>
        <fullName evidence="12">Nuclease PA3</fullName>
    </recommendedName>
</protein>
<keyword evidence="7" id="KW-0325">Glycoprotein</keyword>
<evidence type="ECO:0000256" key="8">
    <source>
        <dbReference type="SAM" id="MobiDB-lite"/>
    </source>
</evidence>
<keyword evidence="4" id="KW-0255">Endonuclease</keyword>
<organism evidence="10 11">
    <name type="scientific">Boothiomyces macroporosus</name>
    <dbReference type="NCBI Taxonomy" id="261099"/>
    <lineage>
        <taxon>Eukaryota</taxon>
        <taxon>Fungi</taxon>
        <taxon>Fungi incertae sedis</taxon>
        <taxon>Chytridiomycota</taxon>
        <taxon>Chytridiomycota incertae sedis</taxon>
        <taxon>Chytridiomycetes</taxon>
        <taxon>Rhizophydiales</taxon>
        <taxon>Terramycetaceae</taxon>
        <taxon>Boothiomyces</taxon>
    </lineage>
</organism>
<keyword evidence="2" id="KW-0540">Nuclease</keyword>
<evidence type="ECO:0000256" key="2">
    <source>
        <dbReference type="ARBA" id="ARBA00022722"/>
    </source>
</evidence>
<evidence type="ECO:0000256" key="7">
    <source>
        <dbReference type="ARBA" id="ARBA00023180"/>
    </source>
</evidence>
<evidence type="ECO:0000256" key="6">
    <source>
        <dbReference type="ARBA" id="ARBA00023157"/>
    </source>
</evidence>
<reference evidence="10" key="1">
    <citation type="submission" date="2020-05" db="EMBL/GenBank/DDBJ databases">
        <title>Phylogenomic resolution of chytrid fungi.</title>
        <authorList>
            <person name="Stajich J.E."/>
            <person name="Amses K."/>
            <person name="Simmons R."/>
            <person name="Seto K."/>
            <person name="Myers J."/>
            <person name="Bonds A."/>
            <person name="Quandt C.A."/>
            <person name="Barry K."/>
            <person name="Liu P."/>
            <person name="Grigoriev I."/>
            <person name="Longcore J.E."/>
            <person name="James T.Y."/>
        </authorList>
    </citation>
    <scope>NUCLEOTIDE SEQUENCE</scope>
    <source>
        <strain evidence="10">PLAUS21</strain>
    </source>
</reference>
<name>A0AAD5UCL7_9FUNG</name>
<comment type="caution">
    <text evidence="10">The sequence shown here is derived from an EMBL/GenBank/DDBJ whole genome shotgun (WGS) entry which is preliminary data.</text>
</comment>
<keyword evidence="6" id="KW-1015">Disulfide bond</keyword>
<evidence type="ECO:0000256" key="3">
    <source>
        <dbReference type="ARBA" id="ARBA00022723"/>
    </source>
</evidence>
<comment type="similarity">
    <text evidence="1">Belongs to the nuclease type I family.</text>
</comment>
<evidence type="ECO:0000256" key="9">
    <source>
        <dbReference type="SAM" id="SignalP"/>
    </source>
</evidence>
<evidence type="ECO:0000313" key="10">
    <source>
        <dbReference type="EMBL" id="KAJ3250878.1"/>
    </source>
</evidence>
<dbReference type="GO" id="GO:0006308">
    <property type="term" value="P:DNA catabolic process"/>
    <property type="evidence" value="ECO:0007669"/>
    <property type="project" value="InterPro"/>
</dbReference>
<dbReference type="Gene3D" id="1.10.575.10">
    <property type="entry name" value="P1 Nuclease"/>
    <property type="match status" value="1"/>
</dbReference>
<evidence type="ECO:0000256" key="4">
    <source>
        <dbReference type="ARBA" id="ARBA00022759"/>
    </source>
</evidence>
<evidence type="ECO:0000256" key="1">
    <source>
        <dbReference type="ARBA" id="ARBA00009547"/>
    </source>
</evidence>
<evidence type="ECO:0000313" key="11">
    <source>
        <dbReference type="Proteomes" id="UP001210925"/>
    </source>
</evidence>
<gene>
    <name evidence="10" type="ORF">HK103_003065</name>
</gene>
<keyword evidence="5" id="KW-0378">Hydrolase</keyword>
<evidence type="ECO:0008006" key="12">
    <source>
        <dbReference type="Google" id="ProtNLM"/>
    </source>
</evidence>
<dbReference type="AlphaFoldDB" id="A0AAD5UCL7"/>
<dbReference type="PANTHER" id="PTHR33146:SF26">
    <property type="entry name" value="ENDONUCLEASE 4"/>
    <property type="match status" value="1"/>
</dbReference>
<proteinExistence type="inferred from homology"/>
<accession>A0AAD5UCL7</accession>
<dbReference type="EMBL" id="JADGKB010000216">
    <property type="protein sequence ID" value="KAJ3250878.1"/>
    <property type="molecule type" value="Genomic_DNA"/>
</dbReference>
<dbReference type="CDD" id="cd11010">
    <property type="entry name" value="S1-P1_nuclease"/>
    <property type="match status" value="1"/>
</dbReference>
<dbReference type="InterPro" id="IPR008947">
    <property type="entry name" value="PLipase_C/P1_nuclease_dom_sf"/>
</dbReference>
<dbReference type="GO" id="GO:0016788">
    <property type="term" value="F:hydrolase activity, acting on ester bonds"/>
    <property type="evidence" value="ECO:0007669"/>
    <property type="project" value="InterPro"/>
</dbReference>
<dbReference type="GO" id="GO:0004519">
    <property type="term" value="F:endonuclease activity"/>
    <property type="evidence" value="ECO:0007669"/>
    <property type="project" value="UniProtKB-KW"/>
</dbReference>
<dbReference type="SUPFAM" id="SSF48537">
    <property type="entry name" value="Phospholipase C/P1 nuclease"/>
    <property type="match status" value="1"/>
</dbReference>
<feature type="chain" id="PRO_5041924874" description="Nuclease PA3" evidence="9">
    <location>
        <begin position="17"/>
        <end position="386"/>
    </location>
</feature>
<dbReference type="InterPro" id="IPR003154">
    <property type="entry name" value="S1/P1nuclease"/>
</dbReference>
<keyword evidence="11" id="KW-1185">Reference proteome</keyword>
<evidence type="ECO:0000256" key="5">
    <source>
        <dbReference type="ARBA" id="ARBA00022801"/>
    </source>
</evidence>
<dbReference type="Proteomes" id="UP001210925">
    <property type="component" value="Unassembled WGS sequence"/>
</dbReference>
<feature type="region of interest" description="Disordered" evidence="8">
    <location>
        <begin position="313"/>
        <end position="343"/>
    </location>
</feature>
<dbReference type="GO" id="GO:0003676">
    <property type="term" value="F:nucleic acid binding"/>
    <property type="evidence" value="ECO:0007669"/>
    <property type="project" value="InterPro"/>
</dbReference>
<keyword evidence="9" id="KW-0732">Signal</keyword>
<feature type="signal peptide" evidence="9">
    <location>
        <begin position="1"/>
        <end position="16"/>
    </location>
</feature>
<dbReference type="Pfam" id="PF02265">
    <property type="entry name" value="S1-P1_nuclease"/>
    <property type="match status" value="1"/>
</dbReference>
<dbReference type="GO" id="GO:0046872">
    <property type="term" value="F:metal ion binding"/>
    <property type="evidence" value="ECO:0007669"/>
    <property type="project" value="UniProtKB-KW"/>
</dbReference>
<feature type="compositionally biased region" description="Low complexity" evidence="8">
    <location>
        <begin position="313"/>
        <end position="332"/>
    </location>
</feature>